<evidence type="ECO:0000313" key="6">
    <source>
        <dbReference type="Proteomes" id="UP000234341"/>
    </source>
</evidence>
<dbReference type="Proteomes" id="UP000234341">
    <property type="component" value="Unassembled WGS sequence"/>
</dbReference>
<dbReference type="PRINTS" id="PR00032">
    <property type="entry name" value="HTHARAC"/>
</dbReference>
<dbReference type="InterPro" id="IPR020449">
    <property type="entry name" value="Tscrpt_reg_AraC-type_HTH"/>
</dbReference>
<name>A0A2N5CF00_9BURK</name>
<dbReference type="PROSITE" id="PS01124">
    <property type="entry name" value="HTH_ARAC_FAMILY_2"/>
    <property type="match status" value="1"/>
</dbReference>
<dbReference type="RefSeq" id="WP_101681369.1">
    <property type="nucleotide sequence ID" value="NZ_PJRP01000003.1"/>
</dbReference>
<gene>
    <name evidence="5" type="ORF">CYJ10_10215</name>
</gene>
<evidence type="ECO:0000313" key="5">
    <source>
        <dbReference type="EMBL" id="PLQ00803.1"/>
    </source>
</evidence>
<dbReference type="Pfam" id="PF12833">
    <property type="entry name" value="HTH_18"/>
    <property type="match status" value="1"/>
</dbReference>
<keyword evidence="3" id="KW-0804">Transcription</keyword>
<dbReference type="Gene3D" id="1.10.10.60">
    <property type="entry name" value="Homeodomain-like"/>
    <property type="match status" value="2"/>
</dbReference>
<protein>
    <submittedName>
        <fullName evidence="5">AraC family transcriptional regulator</fullName>
    </submittedName>
</protein>
<dbReference type="GO" id="GO:0003700">
    <property type="term" value="F:DNA-binding transcription factor activity"/>
    <property type="evidence" value="ECO:0007669"/>
    <property type="project" value="InterPro"/>
</dbReference>
<sequence>MSTTQTTSAPKGPPGLVDTFGCSADKLGADQALSSSDIQFHRKSSRLESGQIAMPAAERGFVAGIALEAGHRRRIIAGRHARTHDFAAGDIYVRSLSEDYKADYETRFDFILMELPRSFIERTSSEMGRARQRALREAAGQPDPVLAHLAQAMVPALSHPEHACRLFIDQLSLTIGVHLVSQYGEEPVASRKVNRLLSPRSVARAKEFLAAKIDGDLSIADVADACQLSRSHFTRAFRDTTGQTPYQWLMAQRLERACALLRGAAAVPLAEVAMVCGFSDQSHFTRVFTRHMGMTPGVWRRRYLG</sequence>
<reference evidence="5 6" key="1">
    <citation type="submission" date="2017-12" db="EMBL/GenBank/DDBJ databases">
        <title>Genome sequence of the active heterotrophic nitrifier-denitrifier, Cupriavidus pauculus UM1.</title>
        <authorList>
            <person name="Putonti C."/>
            <person name="Castignetti D."/>
        </authorList>
    </citation>
    <scope>NUCLEOTIDE SEQUENCE [LARGE SCALE GENOMIC DNA]</scope>
    <source>
        <strain evidence="5 6">UM1</strain>
    </source>
</reference>
<evidence type="ECO:0000256" key="3">
    <source>
        <dbReference type="ARBA" id="ARBA00023163"/>
    </source>
</evidence>
<dbReference type="SUPFAM" id="SSF46689">
    <property type="entry name" value="Homeodomain-like"/>
    <property type="match status" value="2"/>
</dbReference>
<dbReference type="OrthoDB" id="8929714at2"/>
<dbReference type="InterPro" id="IPR018062">
    <property type="entry name" value="HTH_AraC-typ_CS"/>
</dbReference>
<proteinExistence type="predicted"/>
<dbReference type="InterPro" id="IPR018060">
    <property type="entry name" value="HTH_AraC"/>
</dbReference>
<dbReference type="EMBL" id="PJRP01000003">
    <property type="protein sequence ID" value="PLQ00803.1"/>
    <property type="molecule type" value="Genomic_DNA"/>
</dbReference>
<dbReference type="PANTHER" id="PTHR46796">
    <property type="entry name" value="HTH-TYPE TRANSCRIPTIONAL ACTIVATOR RHAS-RELATED"/>
    <property type="match status" value="1"/>
</dbReference>
<organism evidence="5 6">
    <name type="scientific">Cupriavidus pauculus</name>
    <dbReference type="NCBI Taxonomy" id="82633"/>
    <lineage>
        <taxon>Bacteria</taxon>
        <taxon>Pseudomonadati</taxon>
        <taxon>Pseudomonadota</taxon>
        <taxon>Betaproteobacteria</taxon>
        <taxon>Burkholderiales</taxon>
        <taxon>Burkholderiaceae</taxon>
        <taxon>Cupriavidus</taxon>
    </lineage>
</organism>
<keyword evidence="2" id="KW-0238">DNA-binding</keyword>
<dbReference type="GO" id="GO:0043565">
    <property type="term" value="F:sequence-specific DNA binding"/>
    <property type="evidence" value="ECO:0007669"/>
    <property type="project" value="InterPro"/>
</dbReference>
<accession>A0A2N5CF00</accession>
<evidence type="ECO:0000259" key="4">
    <source>
        <dbReference type="PROSITE" id="PS01124"/>
    </source>
</evidence>
<keyword evidence="1" id="KW-0805">Transcription regulation</keyword>
<evidence type="ECO:0000256" key="1">
    <source>
        <dbReference type="ARBA" id="ARBA00023015"/>
    </source>
</evidence>
<dbReference type="InterPro" id="IPR009057">
    <property type="entry name" value="Homeodomain-like_sf"/>
</dbReference>
<dbReference type="AlphaFoldDB" id="A0A2N5CF00"/>
<dbReference type="PROSITE" id="PS00041">
    <property type="entry name" value="HTH_ARAC_FAMILY_1"/>
    <property type="match status" value="1"/>
</dbReference>
<feature type="domain" description="HTH araC/xylS-type" evidence="4">
    <location>
        <begin position="203"/>
        <end position="302"/>
    </location>
</feature>
<dbReference type="PANTHER" id="PTHR46796:SF14">
    <property type="entry name" value="TRANSCRIPTIONAL REGULATORY PROTEIN"/>
    <property type="match status" value="1"/>
</dbReference>
<dbReference type="InterPro" id="IPR050204">
    <property type="entry name" value="AraC_XylS_family_regulators"/>
</dbReference>
<dbReference type="SMART" id="SM00342">
    <property type="entry name" value="HTH_ARAC"/>
    <property type="match status" value="1"/>
</dbReference>
<evidence type="ECO:0000256" key="2">
    <source>
        <dbReference type="ARBA" id="ARBA00023125"/>
    </source>
</evidence>
<comment type="caution">
    <text evidence="5">The sequence shown here is derived from an EMBL/GenBank/DDBJ whole genome shotgun (WGS) entry which is preliminary data.</text>
</comment>